<dbReference type="GO" id="GO:0046872">
    <property type="term" value="F:metal ion binding"/>
    <property type="evidence" value="ECO:0007669"/>
    <property type="project" value="UniProtKB-KW"/>
</dbReference>
<sequence>MQVRTDQGKYPIIIGNNTILDLGIYLKPFLINKRVFVITSNKIIKIYKKKLLRILKKNNIEVFFIVLKDGEDQKNIDTISRISNTLLKKG</sequence>
<dbReference type="InterPro" id="IPR050071">
    <property type="entry name" value="Dehydroquinate_synthase"/>
</dbReference>
<evidence type="ECO:0000256" key="2">
    <source>
        <dbReference type="ARBA" id="ARBA00023027"/>
    </source>
</evidence>
<dbReference type="GO" id="GO:0003856">
    <property type="term" value="F:3-dehydroquinate synthase activity"/>
    <property type="evidence" value="ECO:0007669"/>
    <property type="project" value="TreeGrafter"/>
</dbReference>
<protein>
    <recommendedName>
        <fullName evidence="4">3-dehydroquinate synthase domain-containing protein</fullName>
    </recommendedName>
</protein>
<name>A0A382CRS2_9ZZZZ</name>
<dbReference type="AlphaFoldDB" id="A0A382CRS2"/>
<organism evidence="3">
    <name type="scientific">marine metagenome</name>
    <dbReference type="NCBI Taxonomy" id="408172"/>
    <lineage>
        <taxon>unclassified sequences</taxon>
        <taxon>metagenomes</taxon>
        <taxon>ecological metagenomes</taxon>
    </lineage>
</organism>
<evidence type="ECO:0000256" key="1">
    <source>
        <dbReference type="ARBA" id="ARBA00022723"/>
    </source>
</evidence>
<keyword evidence="1" id="KW-0479">Metal-binding</keyword>
<keyword evidence="2" id="KW-0520">NAD</keyword>
<reference evidence="3" key="1">
    <citation type="submission" date="2018-05" db="EMBL/GenBank/DDBJ databases">
        <authorList>
            <person name="Lanie J.A."/>
            <person name="Ng W.-L."/>
            <person name="Kazmierczak K.M."/>
            <person name="Andrzejewski T.M."/>
            <person name="Davidsen T.M."/>
            <person name="Wayne K.J."/>
            <person name="Tettelin H."/>
            <person name="Glass J.I."/>
            <person name="Rusch D."/>
            <person name="Podicherti R."/>
            <person name="Tsui H.-C.T."/>
            <person name="Winkler M.E."/>
        </authorList>
    </citation>
    <scope>NUCLEOTIDE SEQUENCE</scope>
</reference>
<proteinExistence type="predicted"/>
<evidence type="ECO:0000313" key="3">
    <source>
        <dbReference type="EMBL" id="SVB28805.1"/>
    </source>
</evidence>
<dbReference type="Gene3D" id="3.40.50.1970">
    <property type="match status" value="1"/>
</dbReference>
<evidence type="ECO:0008006" key="4">
    <source>
        <dbReference type="Google" id="ProtNLM"/>
    </source>
</evidence>
<dbReference type="SUPFAM" id="SSF56796">
    <property type="entry name" value="Dehydroquinate synthase-like"/>
    <property type="match status" value="1"/>
</dbReference>
<feature type="non-terminal residue" evidence="3">
    <location>
        <position position="90"/>
    </location>
</feature>
<gene>
    <name evidence="3" type="ORF">METZ01_LOCUS181659</name>
</gene>
<dbReference type="PANTHER" id="PTHR43622:SF1">
    <property type="entry name" value="3-DEHYDROQUINATE SYNTHASE"/>
    <property type="match status" value="1"/>
</dbReference>
<accession>A0A382CRS2</accession>
<dbReference type="EMBL" id="UINC01035806">
    <property type="protein sequence ID" value="SVB28805.1"/>
    <property type="molecule type" value="Genomic_DNA"/>
</dbReference>
<dbReference type="PANTHER" id="PTHR43622">
    <property type="entry name" value="3-DEHYDROQUINATE SYNTHASE"/>
    <property type="match status" value="1"/>
</dbReference>